<evidence type="ECO:0000256" key="1">
    <source>
        <dbReference type="SAM" id="Phobius"/>
    </source>
</evidence>
<reference evidence="2 3" key="1">
    <citation type="submission" date="2021-01" db="EMBL/GenBank/DDBJ databases">
        <title>Genome public.</title>
        <authorList>
            <person name="Liu C."/>
            <person name="Sun Q."/>
        </authorList>
    </citation>
    <scope>NUCLEOTIDE SEQUENCE [LARGE SCALE GENOMIC DNA]</scope>
    <source>
        <strain evidence="2 3">YIM B02515</strain>
    </source>
</reference>
<keyword evidence="1" id="KW-1133">Transmembrane helix</keyword>
<keyword evidence="1" id="KW-0472">Membrane</keyword>
<feature type="transmembrane region" description="Helical" evidence="1">
    <location>
        <begin position="96"/>
        <end position="114"/>
    </location>
</feature>
<proteinExistence type="predicted"/>
<dbReference type="EMBL" id="JAESWC010000017">
    <property type="protein sequence ID" value="MBL4937728.1"/>
    <property type="molecule type" value="Genomic_DNA"/>
</dbReference>
<dbReference type="Proteomes" id="UP000632377">
    <property type="component" value="Unassembled WGS sequence"/>
</dbReference>
<organism evidence="2 3">
    <name type="scientific">Clostridium rhizosphaerae</name>
    <dbReference type="NCBI Taxonomy" id="2803861"/>
    <lineage>
        <taxon>Bacteria</taxon>
        <taxon>Bacillati</taxon>
        <taxon>Bacillota</taxon>
        <taxon>Clostridia</taxon>
        <taxon>Eubacteriales</taxon>
        <taxon>Clostridiaceae</taxon>
        <taxon>Clostridium</taxon>
    </lineage>
</organism>
<protein>
    <recommendedName>
        <fullName evidence="4">DUF4367 domain-containing protein</fullName>
    </recommendedName>
</protein>
<accession>A0ABS1TEE5</accession>
<keyword evidence="3" id="KW-1185">Reference proteome</keyword>
<sequence length="276" mass="32422">MNCKIFRKNIYNLSSNNNISNNFKKNMLKHIESCTDCRYLYKEFMEDENILKTYFRSSNECFNSVRNDVLKNIDRDKYKNCPSYGFYISYKKYKKYYISAVSFLICITSIYFYLDIKNNYSSNYHTIAYENTKSSSLKGKDTDVTIDQNIPDNTEKQSKSVSLDSLSKESYFKYTDFENELIKSGYTYKLDIIDKNETFLLLSITLTIDKNKINIYEYTNSSNIENEANKLAMTTLKAKDINSLQNPHYYKKGHIIVEYLGNNSETIKIIEQIMGA</sequence>
<name>A0ABS1TEE5_9CLOT</name>
<gene>
    <name evidence="2" type="ORF">JK636_18640</name>
</gene>
<dbReference type="RefSeq" id="WP_202750478.1">
    <property type="nucleotide sequence ID" value="NZ_JAESWC010000017.1"/>
</dbReference>
<keyword evidence="1" id="KW-0812">Transmembrane</keyword>
<evidence type="ECO:0008006" key="4">
    <source>
        <dbReference type="Google" id="ProtNLM"/>
    </source>
</evidence>
<comment type="caution">
    <text evidence="2">The sequence shown here is derived from an EMBL/GenBank/DDBJ whole genome shotgun (WGS) entry which is preliminary data.</text>
</comment>
<evidence type="ECO:0000313" key="3">
    <source>
        <dbReference type="Proteomes" id="UP000632377"/>
    </source>
</evidence>
<evidence type="ECO:0000313" key="2">
    <source>
        <dbReference type="EMBL" id="MBL4937728.1"/>
    </source>
</evidence>